<organism evidence="1 2">
    <name type="scientific">Anabaenopsis arnoldii</name>
    <dbReference type="NCBI Taxonomy" id="2152938"/>
    <lineage>
        <taxon>Bacteria</taxon>
        <taxon>Bacillati</taxon>
        <taxon>Cyanobacteriota</taxon>
        <taxon>Cyanophyceae</taxon>
        <taxon>Nostocales</taxon>
        <taxon>Nodulariaceae</taxon>
        <taxon>Anabaenopsis</taxon>
    </lineage>
</organism>
<sequence>MTTHFITAEVDLQATPTELETAITAELQKQGEPLRWAITSVDQAQQKAVVEAVVTLDCASVE</sequence>
<protein>
    <submittedName>
        <fullName evidence="1">Uncharacterized protein</fullName>
    </submittedName>
</protein>
<evidence type="ECO:0000313" key="1">
    <source>
        <dbReference type="EMBL" id="MDB9539718.1"/>
    </source>
</evidence>
<gene>
    <name evidence="1" type="ORF">PN457_08625</name>
</gene>
<accession>A0ABT5AQX9</accession>
<evidence type="ECO:0000313" key="2">
    <source>
        <dbReference type="Proteomes" id="UP001212499"/>
    </source>
</evidence>
<proteinExistence type="predicted"/>
<reference evidence="1 2" key="1">
    <citation type="submission" date="2023-01" db="EMBL/GenBank/DDBJ databases">
        <title>Genomes from the Australian National Cyanobacteria Reference Collection.</title>
        <authorList>
            <person name="Willis A."/>
            <person name="Lee E.M.F."/>
        </authorList>
    </citation>
    <scope>NUCLEOTIDE SEQUENCE [LARGE SCALE GENOMIC DNA]</scope>
    <source>
        <strain evidence="1 2">CS-1033</strain>
    </source>
</reference>
<keyword evidence="2" id="KW-1185">Reference proteome</keyword>
<dbReference type="EMBL" id="JAQMUH010000096">
    <property type="protein sequence ID" value="MDB9539718.1"/>
    <property type="molecule type" value="Genomic_DNA"/>
</dbReference>
<dbReference type="RefSeq" id="WP_271732676.1">
    <property type="nucleotide sequence ID" value="NZ_JANQDP010000098.1"/>
</dbReference>
<comment type="caution">
    <text evidence="1">The sequence shown here is derived from an EMBL/GenBank/DDBJ whole genome shotgun (WGS) entry which is preliminary data.</text>
</comment>
<dbReference type="Proteomes" id="UP001212499">
    <property type="component" value="Unassembled WGS sequence"/>
</dbReference>
<name>A0ABT5AQX9_9CYAN</name>